<proteinExistence type="predicted"/>
<reference evidence="1 2" key="1">
    <citation type="journal article" date="2005" name="J. Bacteriol.">
        <title>Insights into genome plasticity and pathogenicity of the plant pathogenic Bacterium Xanthomonas campestris pv. vesicatoria revealed by the complete genome sequence.</title>
        <authorList>
            <person name="Thieme F."/>
            <person name="Koebnik R."/>
            <person name="Bekel T."/>
            <person name="Berger C."/>
            <person name="Boch J."/>
            <person name="Buettner D."/>
            <person name="Caldana C."/>
            <person name="Gaigalat L."/>
            <person name="Goesmann A."/>
            <person name="Kay S."/>
            <person name="Kirchner O."/>
            <person name="Lanz C."/>
            <person name="Linke B."/>
            <person name="McHardy A.C."/>
            <person name="Meyer F."/>
            <person name="Mittenhuber G."/>
            <person name="Nies D.H."/>
            <person name="Niesbach-Kloesgen U."/>
            <person name="Patschkowski T."/>
            <person name="Rueckert C."/>
            <person name="Rupp O."/>
            <person name="Schneicker S."/>
            <person name="Schuster S.C."/>
            <person name="Vorhoelter F.J."/>
            <person name="Weber E."/>
            <person name="Puehler A."/>
            <person name="Bonas U."/>
            <person name="Bartels D."/>
            <person name="Kaiser O."/>
        </authorList>
    </citation>
    <scope>NUCLEOTIDE SEQUENCE [LARGE SCALE GENOMIC DNA]</scope>
    <source>
        <strain evidence="1 2">85-10</strain>
    </source>
</reference>
<dbReference type="EMBL" id="AM039952">
    <property type="protein sequence ID" value="CAJ24638.1"/>
    <property type="molecule type" value="Genomic_DNA"/>
</dbReference>
<protein>
    <submittedName>
        <fullName evidence="1">Uncharacterized protein</fullName>
    </submittedName>
</protein>
<dbReference type="HOGENOM" id="CLU_3159331_0_0_6"/>
<dbReference type="KEGG" id="xcv:XCV2957"/>
<name>Q3BRC5_XANE5</name>
<dbReference type="Proteomes" id="UP000007069">
    <property type="component" value="Chromosome"/>
</dbReference>
<sequence>MTAVAPFMGEGAANLVSCSPGDGVDAVHGLIKPRADQRHCGLTPDRLA</sequence>
<accession>Q3BRC5</accession>
<organism evidence="2">
    <name type="scientific">Xanthomonas euvesicatoria pv. vesicatoria (strain 85-10)</name>
    <name type="common">Xanthomonas campestris pv. vesicatoria</name>
    <dbReference type="NCBI Taxonomy" id="316273"/>
    <lineage>
        <taxon>Bacteria</taxon>
        <taxon>Pseudomonadati</taxon>
        <taxon>Pseudomonadota</taxon>
        <taxon>Gammaproteobacteria</taxon>
        <taxon>Lysobacterales</taxon>
        <taxon>Lysobacteraceae</taxon>
        <taxon>Xanthomonas</taxon>
    </lineage>
</organism>
<gene>
    <name evidence="1" type="ordered locus">XCV2957</name>
</gene>
<evidence type="ECO:0000313" key="1">
    <source>
        <dbReference type="EMBL" id="CAJ24638.1"/>
    </source>
</evidence>
<dbReference type="AlphaFoldDB" id="Q3BRC5"/>
<evidence type="ECO:0000313" key="2">
    <source>
        <dbReference type="Proteomes" id="UP000007069"/>
    </source>
</evidence>